<proteinExistence type="predicted"/>
<sequence length="131" mass="14979">MSDYEQGTIYDALGGVPLSIGERWAHFHVRNPRVYEALCGRARTWIGRFGRRTVGIDTMFSGVRWEIALATSDPHFKINNSYSPWYSRWIMQNETDLDGLFELRRSEADNADLGALVRHAETLLRMAEAAT</sequence>
<name>A0ABU0ZT85_9ACTN</name>
<comment type="caution">
    <text evidence="1">The sequence shown here is derived from an EMBL/GenBank/DDBJ whole genome shotgun (WGS) entry which is preliminary data.</text>
</comment>
<accession>A0ABU0ZT85</accession>
<dbReference type="RefSeq" id="WP_308717491.1">
    <property type="nucleotide sequence ID" value="NZ_JAVHUY010000053.1"/>
</dbReference>
<organism evidence="1 2">
    <name type="scientific">Phytohabitans maris</name>
    <dbReference type="NCBI Taxonomy" id="3071409"/>
    <lineage>
        <taxon>Bacteria</taxon>
        <taxon>Bacillati</taxon>
        <taxon>Actinomycetota</taxon>
        <taxon>Actinomycetes</taxon>
        <taxon>Micromonosporales</taxon>
        <taxon>Micromonosporaceae</taxon>
    </lineage>
</organism>
<reference evidence="1 2" key="1">
    <citation type="submission" date="2023-08" db="EMBL/GenBank/DDBJ databases">
        <title>Phytohabitans sansha sp. nov., isolated from marine sediment.</title>
        <authorList>
            <person name="Zhao Y."/>
            <person name="Yi K."/>
        </authorList>
    </citation>
    <scope>NUCLEOTIDE SEQUENCE [LARGE SCALE GENOMIC DNA]</scope>
    <source>
        <strain evidence="1 2">ZYX-F-186</strain>
    </source>
</reference>
<evidence type="ECO:0000313" key="2">
    <source>
        <dbReference type="Proteomes" id="UP001230908"/>
    </source>
</evidence>
<keyword evidence="2" id="KW-1185">Reference proteome</keyword>
<dbReference type="EMBL" id="JAVHUY010000053">
    <property type="protein sequence ID" value="MDQ7910241.1"/>
    <property type="molecule type" value="Genomic_DNA"/>
</dbReference>
<dbReference type="Proteomes" id="UP001230908">
    <property type="component" value="Unassembled WGS sequence"/>
</dbReference>
<gene>
    <name evidence="1" type="ORF">RB614_37685</name>
</gene>
<protein>
    <submittedName>
        <fullName evidence="1">Uncharacterized protein</fullName>
    </submittedName>
</protein>
<evidence type="ECO:0000313" key="1">
    <source>
        <dbReference type="EMBL" id="MDQ7910241.1"/>
    </source>
</evidence>